<evidence type="ECO:0000256" key="1">
    <source>
        <dbReference type="SAM" id="MobiDB-lite"/>
    </source>
</evidence>
<dbReference type="PANTHER" id="PTHR45740:SF2">
    <property type="entry name" value="POLY [ADP-RIBOSE] POLYMERASE"/>
    <property type="match status" value="1"/>
</dbReference>
<organism evidence="3 4">
    <name type="scientific">Durusdinium trenchii</name>
    <dbReference type="NCBI Taxonomy" id="1381693"/>
    <lineage>
        <taxon>Eukaryota</taxon>
        <taxon>Sar</taxon>
        <taxon>Alveolata</taxon>
        <taxon>Dinophyceae</taxon>
        <taxon>Suessiales</taxon>
        <taxon>Symbiodiniaceae</taxon>
        <taxon>Durusdinium</taxon>
    </lineage>
</organism>
<dbReference type="Pfam" id="PF00644">
    <property type="entry name" value="PARP"/>
    <property type="match status" value="1"/>
</dbReference>
<dbReference type="SUPFAM" id="SSF47473">
    <property type="entry name" value="EF-hand"/>
    <property type="match status" value="1"/>
</dbReference>
<evidence type="ECO:0000313" key="3">
    <source>
        <dbReference type="EMBL" id="CAK9114294.1"/>
    </source>
</evidence>
<dbReference type="InterPro" id="IPR011992">
    <property type="entry name" value="EF-hand-dom_pair"/>
</dbReference>
<dbReference type="PROSITE" id="PS50222">
    <property type="entry name" value="EF_HAND_2"/>
    <property type="match status" value="1"/>
</dbReference>
<keyword evidence="4" id="KW-1185">Reference proteome</keyword>
<dbReference type="Proteomes" id="UP001642484">
    <property type="component" value="Unassembled WGS sequence"/>
</dbReference>
<dbReference type="Gene3D" id="3.90.228.10">
    <property type="match status" value="1"/>
</dbReference>
<dbReference type="InterPro" id="IPR051712">
    <property type="entry name" value="ARTD-AVP"/>
</dbReference>
<gene>
    <name evidence="3" type="ORF">CCMP2556_LOCUS52858</name>
</gene>
<evidence type="ECO:0000259" key="2">
    <source>
        <dbReference type="PROSITE" id="PS50222"/>
    </source>
</evidence>
<protein>
    <recommendedName>
        <fullName evidence="2">EF-hand domain-containing protein</fullName>
    </recommendedName>
</protein>
<dbReference type="Pfam" id="PF01419">
    <property type="entry name" value="Jacalin"/>
    <property type="match status" value="1"/>
</dbReference>
<accession>A0ABP0SPF4</accession>
<feature type="domain" description="EF-hand" evidence="2">
    <location>
        <begin position="832"/>
        <end position="867"/>
    </location>
</feature>
<evidence type="ECO:0000313" key="4">
    <source>
        <dbReference type="Proteomes" id="UP001642484"/>
    </source>
</evidence>
<dbReference type="Gene3D" id="2.100.10.30">
    <property type="entry name" value="Jacalin-like lectin domain"/>
    <property type="match status" value="1"/>
</dbReference>
<name>A0ABP0SPF4_9DINO</name>
<dbReference type="EMBL" id="CAXAMN010027983">
    <property type="protein sequence ID" value="CAK9114294.1"/>
    <property type="molecule type" value="Genomic_DNA"/>
</dbReference>
<proteinExistence type="predicted"/>
<comment type="caution">
    <text evidence="3">The sequence shown here is derived from an EMBL/GenBank/DDBJ whole genome shotgun (WGS) entry which is preliminary data.</text>
</comment>
<dbReference type="Gene3D" id="1.10.238.10">
    <property type="entry name" value="EF-hand"/>
    <property type="match status" value="1"/>
</dbReference>
<feature type="compositionally biased region" description="Basic and acidic residues" evidence="1">
    <location>
        <begin position="658"/>
        <end position="672"/>
    </location>
</feature>
<dbReference type="InterPro" id="IPR012317">
    <property type="entry name" value="Poly(ADP-ribose)pol_cat_dom"/>
</dbReference>
<dbReference type="SUPFAM" id="SSF56399">
    <property type="entry name" value="ADP-ribosylation"/>
    <property type="match status" value="1"/>
</dbReference>
<dbReference type="Pfam" id="PF13499">
    <property type="entry name" value="EF-hand_7"/>
    <property type="match status" value="1"/>
</dbReference>
<dbReference type="InterPro" id="IPR002048">
    <property type="entry name" value="EF_hand_dom"/>
</dbReference>
<dbReference type="InterPro" id="IPR036404">
    <property type="entry name" value="Jacalin-like_lectin_dom_sf"/>
</dbReference>
<sequence>MAGPETSWGRSRSNRLRRRVGRSVFAVTLTATATLLPNHEAFDAVESQPDSARSVFATGPLGGWRLCAREGGSCNCVGTVALHSWLADWSMLRHVNGSIPCSVAFFGHDPRPHLPKLCSCLASLSWPESLVDGLNETISRSLLPRVEAGPAEATCSPEDDGKWTPCSVLSSRHDGSVVPDRILPRLPVEEQRDMALRKLDLCHRLAPDQALRILGVWPSNIQMGVVPIKASSAPLCAVVYSPLRGALWDGRAAIFCPTEPPKCLEGSCECADASLSRIDLRKRRNGDGKEKGGPPCWTCLPSGETAEDEVSRQNVQSAMGRTAPTMGAQSQVFATEQVVETIIFRYPDGSYLTGLDGNPLGRSVAKPSPPFSLMDGEFITKITGYIDTSHGSLQSVRFHSSKGRISMDYGCQAPRGMAFAFAAPPGTVVAAFSRKEGKPCGRIEEAICIAHPSSQDLVVTAEEKLRQLLELPADWDLLSFCRGQRLLGPMGGRQSGTVCAKHRCPEMIQEMQGLFDSTFRKIYTRDRRGAPLADRLKVTDVYRVLNDQVWREYLRHRERLRLLRWNCPALEEQVPNGPATHAFCESLRRMGRSRLPHLDSQVAECWLFHGTSFEAAAGIAENDFRLDLTGSNAGTLYGKGIYLAENVSKSDEYGEGPRGTRPEEESVKEDRSQVPVPPAPAHTRGAVEPLTRHSVMLVCRTLLGKVLYNDEVNPSPDAIQRSCLAKGAPYDSVLGDRRKIHGTFREFVLYHDDQVYPEFIVVYERIYFHERFQDIFGQMVERCRRRQFQGPSAEEEKVLKSLWDRYAMPHQGQIDKWQLLDLLKAIDQPPEDEEGDLDETFREINTGGSGRITWEEFLAEMTDRVHHACR</sequence>
<dbReference type="SUPFAM" id="SSF51101">
    <property type="entry name" value="Mannose-binding lectins"/>
    <property type="match status" value="1"/>
</dbReference>
<feature type="region of interest" description="Disordered" evidence="1">
    <location>
        <begin position="650"/>
        <end position="684"/>
    </location>
</feature>
<dbReference type="InterPro" id="IPR001229">
    <property type="entry name" value="Jacalin-like_lectin_dom"/>
</dbReference>
<reference evidence="3 4" key="1">
    <citation type="submission" date="2024-02" db="EMBL/GenBank/DDBJ databases">
        <authorList>
            <person name="Chen Y."/>
            <person name="Shah S."/>
            <person name="Dougan E. K."/>
            <person name="Thang M."/>
            <person name="Chan C."/>
        </authorList>
    </citation>
    <scope>NUCLEOTIDE SEQUENCE [LARGE SCALE GENOMIC DNA]</scope>
</reference>
<dbReference type="PANTHER" id="PTHR45740">
    <property type="entry name" value="POLY [ADP-RIBOSE] POLYMERASE"/>
    <property type="match status" value="1"/>
</dbReference>